<organism evidence="2">
    <name type="scientific">Metarhizium acridum (strain CQMa 102)</name>
    <dbReference type="NCBI Taxonomy" id="655827"/>
    <lineage>
        <taxon>Eukaryota</taxon>
        <taxon>Fungi</taxon>
        <taxon>Dikarya</taxon>
        <taxon>Ascomycota</taxon>
        <taxon>Pezizomycotina</taxon>
        <taxon>Sordariomycetes</taxon>
        <taxon>Hypocreomycetidae</taxon>
        <taxon>Hypocreales</taxon>
        <taxon>Clavicipitaceae</taxon>
        <taxon>Metarhizium</taxon>
    </lineage>
</organism>
<protein>
    <submittedName>
        <fullName evidence="1">Polyketide synthase, putative</fullName>
    </submittedName>
</protein>
<dbReference type="eggNOG" id="KOG1202">
    <property type="taxonomic scope" value="Eukaryota"/>
</dbReference>
<evidence type="ECO:0000313" key="1">
    <source>
        <dbReference type="EMBL" id="EFY91012.1"/>
    </source>
</evidence>
<dbReference type="EMBL" id="GL698485">
    <property type="protein sequence ID" value="EFY91012.1"/>
    <property type="molecule type" value="Genomic_DNA"/>
</dbReference>
<dbReference type="Proteomes" id="UP000002499">
    <property type="component" value="Unassembled WGS sequence"/>
</dbReference>
<dbReference type="HOGENOM" id="CLU_490081_0_0_1"/>
<dbReference type="Gene3D" id="3.90.180.10">
    <property type="entry name" value="Medium-chain alcohol dehydrogenases, catalytic domain"/>
    <property type="match status" value="1"/>
</dbReference>
<proteinExistence type="predicted"/>
<reference evidence="1 2" key="1">
    <citation type="journal article" date="2011" name="PLoS Genet.">
        <title>Genome sequencing and comparative transcriptomics of the model entomopathogenic fungi Metarhizium anisopliae and M. acridum.</title>
        <authorList>
            <person name="Gao Q."/>
            <person name="Jin K."/>
            <person name="Ying S.H."/>
            <person name="Zhang Y."/>
            <person name="Xiao G."/>
            <person name="Shang Y."/>
            <person name="Duan Z."/>
            <person name="Hu X."/>
            <person name="Xie X.Q."/>
            <person name="Zhou G."/>
            <person name="Peng G."/>
            <person name="Luo Z."/>
            <person name="Huang W."/>
            <person name="Wang B."/>
            <person name="Fang W."/>
            <person name="Wang S."/>
            <person name="Zhong Y."/>
            <person name="Ma L.J."/>
            <person name="St Leger R.J."/>
            <person name="Zhao G.P."/>
            <person name="Pei Y."/>
            <person name="Feng M.G."/>
            <person name="Xia Y."/>
            <person name="Wang C."/>
        </authorList>
    </citation>
    <scope>NUCLEOTIDE SEQUENCE [LARGE SCALE GENOMIC DNA]</scope>
    <source>
        <strain evidence="1 2">CQMa 102</strain>
    </source>
</reference>
<keyword evidence="2" id="KW-1185">Reference proteome</keyword>
<gene>
    <name evidence="1" type="ORF">MAC_02898</name>
</gene>
<evidence type="ECO:0000313" key="2">
    <source>
        <dbReference type="Proteomes" id="UP000002499"/>
    </source>
</evidence>
<name>E9DZ50_METAQ</name>
<dbReference type="OrthoDB" id="329835at2759"/>
<sequence length="556" mass="61767">MIVAIWAGRADSTKYGAVPVEADEVTIWCPTPEQPSDKRATALPWIDARGLRPFNAYNQLPANNGQVLMEINSMRCVAYEAAIPLRTGEPPKAQPCSPLTLRQDIDSLSGTQPFDSAEYISLSLFKRPDQRVLSVDGFYAEQILAKQERANLTSAPIPMTTLMLLLRTVIELSKPFNVFNYISTHLLELGVALRGDAEILTVMQKMEVTAELENGVMNGYHDDPIHLVSYSGPPAFIKELDKALAAQGFDIRNLCIINISPKDNITSGILVTGFASLSLESLTGEGFEAFKYFLNNVLNLVWVSPGGLVDRHNPECATAAGLLRSLRSEKTSLNAPFVDFDMETMTVKSAARCAAQLAVRQAKKDSCLESEYYFSAGKQYISRLLPDIESNNVFTKGQQILNTFSSILAYDFPAPFRPERHRIQVEFQPRDRWRGYEHWERRHKIKQGDRVLGFSGNKFASFQITNQLLIHKIHEEEQASRMASLPKAYGMAAYGLETLANLQPAEKIVVLPGTGFPGEATVNTAKALGGKPYVAVQSDSEMQLAMKRFSLSQIKY</sequence>
<dbReference type="InterPro" id="IPR036291">
    <property type="entry name" value="NAD(P)-bd_dom_sf"/>
</dbReference>
<dbReference type="AlphaFoldDB" id="E9DZ50"/>
<accession>E9DZ50</accession>
<dbReference type="InParanoid" id="E9DZ50"/>
<dbReference type="SUPFAM" id="SSF51735">
    <property type="entry name" value="NAD(P)-binding Rossmann-fold domains"/>
    <property type="match status" value="1"/>
</dbReference>